<sequence>MATILWKHWRHLYATGSSVNPATVYKIWYSLSHSGDGLPSRSYSFGPEDLSEFFNRVYCFGHLGEEKVYREDAATFPDASQPLVFKEEVEGAWQTEDEPEVSTLSRLDVLKQMFGALINRMLAYNYKTHVGLITVGSTASLMQPVSHVLENFRRAMTDMKASGDTALWDALAQANDQLTQCGLKYPDANKRIICISDGEDTKSSQTSHGSYWLLKQNDVALDSICLGGEYNTELRATSYLLGCYRLQPESLENGLAIAEVHEDGAIFRLQPLIRVQMEPFLSFSERPSITAPPGTPRNMMELLPRFRTATHHAQPTVVNDETFPPRKLHPNLHDDFIELSAAAAARGSSTNSGLPPRSSLRMTRILREMQKVNQAASPVASVFVSESDATFWQAAHLSHLHADEGYPTFAPQSRFITKIKHPNISAHDFLMTYILQSMTTLLDTIYGLLLQPEYNDPVNTAATLNYHHDQVEYSDQVREFLRKYAKKTREEWRSELVGEEDVVDEEEDKVMSEELDEDFSEDHEMSD</sequence>
<dbReference type="AlphaFoldDB" id="A0A4V5NF18"/>
<organism evidence="3 4">
    <name type="scientific">Friedmanniomyces simplex</name>
    <dbReference type="NCBI Taxonomy" id="329884"/>
    <lineage>
        <taxon>Eukaryota</taxon>
        <taxon>Fungi</taxon>
        <taxon>Dikarya</taxon>
        <taxon>Ascomycota</taxon>
        <taxon>Pezizomycotina</taxon>
        <taxon>Dothideomycetes</taxon>
        <taxon>Dothideomycetidae</taxon>
        <taxon>Mycosphaerellales</taxon>
        <taxon>Teratosphaeriaceae</taxon>
        <taxon>Friedmanniomyces</taxon>
    </lineage>
</organism>
<dbReference type="CDD" id="cd00198">
    <property type="entry name" value="vWFA"/>
    <property type="match status" value="1"/>
</dbReference>
<dbReference type="Gene3D" id="3.40.50.410">
    <property type="entry name" value="von Willebrand factor, type A domain"/>
    <property type="match status" value="1"/>
</dbReference>
<dbReference type="OrthoDB" id="10069349at2759"/>
<dbReference type="Pfam" id="PF13519">
    <property type="entry name" value="VWA_2"/>
    <property type="match status" value="1"/>
</dbReference>
<feature type="compositionally biased region" description="Acidic residues" evidence="1">
    <location>
        <begin position="497"/>
        <end position="521"/>
    </location>
</feature>
<dbReference type="InterPro" id="IPR016135">
    <property type="entry name" value="UBQ-conjugating_enzyme/RWD"/>
</dbReference>
<dbReference type="SUPFAM" id="SSF54495">
    <property type="entry name" value="UBC-like"/>
    <property type="match status" value="1"/>
</dbReference>
<dbReference type="Proteomes" id="UP000309340">
    <property type="component" value="Unassembled WGS sequence"/>
</dbReference>
<protein>
    <recommendedName>
        <fullName evidence="2">VWFA domain-containing protein</fullName>
    </recommendedName>
</protein>
<dbReference type="EMBL" id="NAJQ01000454">
    <property type="protein sequence ID" value="TKA69329.1"/>
    <property type="molecule type" value="Genomic_DNA"/>
</dbReference>
<evidence type="ECO:0000313" key="3">
    <source>
        <dbReference type="EMBL" id="TKA69329.1"/>
    </source>
</evidence>
<reference evidence="3 4" key="1">
    <citation type="submission" date="2017-03" db="EMBL/GenBank/DDBJ databases">
        <title>Genomes of endolithic fungi from Antarctica.</title>
        <authorList>
            <person name="Coleine C."/>
            <person name="Masonjones S."/>
            <person name="Stajich J.E."/>
        </authorList>
    </citation>
    <scope>NUCLEOTIDE SEQUENCE [LARGE SCALE GENOMIC DNA]</scope>
    <source>
        <strain evidence="3 4">CCFEE 5184</strain>
    </source>
</reference>
<dbReference type="SUPFAM" id="SSF53300">
    <property type="entry name" value="vWA-like"/>
    <property type="match status" value="1"/>
</dbReference>
<comment type="caution">
    <text evidence="3">The sequence shown here is derived from an EMBL/GenBank/DDBJ whole genome shotgun (WGS) entry which is preliminary data.</text>
</comment>
<accession>A0A4V5NF18</accession>
<evidence type="ECO:0000313" key="4">
    <source>
        <dbReference type="Proteomes" id="UP000309340"/>
    </source>
</evidence>
<keyword evidence="4" id="KW-1185">Reference proteome</keyword>
<dbReference type="SMART" id="SM00212">
    <property type="entry name" value="UBCc"/>
    <property type="match status" value="1"/>
</dbReference>
<evidence type="ECO:0000259" key="2">
    <source>
        <dbReference type="PROSITE" id="PS50234"/>
    </source>
</evidence>
<dbReference type="PROSITE" id="PS50234">
    <property type="entry name" value="VWFA"/>
    <property type="match status" value="1"/>
</dbReference>
<gene>
    <name evidence="3" type="ORF">B0A55_07452</name>
</gene>
<dbReference type="Gene3D" id="3.10.110.10">
    <property type="entry name" value="Ubiquitin Conjugating Enzyme"/>
    <property type="match status" value="1"/>
</dbReference>
<dbReference type="InterPro" id="IPR000608">
    <property type="entry name" value="UBC"/>
</dbReference>
<evidence type="ECO:0000256" key="1">
    <source>
        <dbReference type="SAM" id="MobiDB-lite"/>
    </source>
</evidence>
<dbReference type="Pfam" id="PF00179">
    <property type="entry name" value="UQ_con"/>
    <property type="match status" value="1"/>
</dbReference>
<feature type="domain" description="VWFA" evidence="2">
    <location>
        <begin position="72"/>
        <end position="235"/>
    </location>
</feature>
<feature type="region of interest" description="Disordered" evidence="1">
    <location>
        <begin position="495"/>
        <end position="527"/>
    </location>
</feature>
<proteinExistence type="predicted"/>
<dbReference type="STRING" id="329884.A0A4V5NF18"/>
<name>A0A4V5NF18_9PEZI</name>
<dbReference type="InterPro" id="IPR036465">
    <property type="entry name" value="vWFA_dom_sf"/>
</dbReference>
<dbReference type="InterPro" id="IPR002035">
    <property type="entry name" value="VWF_A"/>
</dbReference>